<dbReference type="OrthoDB" id="1493123at2"/>
<dbReference type="RefSeq" id="WP_035124917.1">
    <property type="nucleotide sequence ID" value="NZ_JRHH01000002.1"/>
</dbReference>
<gene>
    <name evidence="1" type="ORF">LG45_04985</name>
</gene>
<evidence type="ECO:0000313" key="2">
    <source>
        <dbReference type="Proteomes" id="UP000029554"/>
    </source>
</evidence>
<dbReference type="Proteomes" id="UP000029554">
    <property type="component" value="Unassembled WGS sequence"/>
</dbReference>
<evidence type="ECO:0008006" key="3">
    <source>
        <dbReference type="Google" id="ProtNLM"/>
    </source>
</evidence>
<evidence type="ECO:0000313" key="1">
    <source>
        <dbReference type="EMBL" id="KGD68994.1"/>
    </source>
</evidence>
<keyword evidence="2" id="KW-1185">Reference proteome</keyword>
<proteinExistence type="predicted"/>
<dbReference type="EMBL" id="JRHH01000002">
    <property type="protein sequence ID" value="KGD68994.1"/>
    <property type="molecule type" value="Genomic_DNA"/>
</dbReference>
<accession>A0A095SXB3</accession>
<sequence length="96" mass="10881">MNHKIIEAIENQNIIEFYYEGELRLVEPHCYGLTTAGNEGLRAFQVDGYSSSGKFGWKMYDLGKADDLSITEDSFDGPRTGYKRGDKGMDEIYAEL</sequence>
<comment type="caution">
    <text evidence="1">The sequence shown here is derived from an EMBL/GenBank/DDBJ whole genome shotgun (WGS) entry which is preliminary data.</text>
</comment>
<reference evidence="1 2" key="1">
    <citation type="submission" date="2014-09" db="EMBL/GenBank/DDBJ databases">
        <title>Whole Genome Shotgun of Flavobacterium aquatile LMG 4008.</title>
        <authorList>
            <person name="Gale A.N."/>
            <person name="Pipes S.E."/>
            <person name="Newman J.D."/>
        </authorList>
    </citation>
    <scope>NUCLEOTIDE SEQUENCE [LARGE SCALE GENOMIC DNA]</scope>
    <source>
        <strain evidence="1 2">LMG 4008</strain>
    </source>
</reference>
<name>A0A095SXB3_9FLAO</name>
<dbReference type="eggNOG" id="COG2378">
    <property type="taxonomic scope" value="Bacteria"/>
</dbReference>
<organism evidence="1 2">
    <name type="scientific">Flavobacterium aquatile LMG 4008 = ATCC 11947</name>
    <dbReference type="NCBI Taxonomy" id="1453498"/>
    <lineage>
        <taxon>Bacteria</taxon>
        <taxon>Pseudomonadati</taxon>
        <taxon>Bacteroidota</taxon>
        <taxon>Flavobacteriia</taxon>
        <taxon>Flavobacteriales</taxon>
        <taxon>Flavobacteriaceae</taxon>
        <taxon>Flavobacterium</taxon>
    </lineage>
</organism>
<protein>
    <recommendedName>
        <fullName evidence="3">WYL domain-containing protein</fullName>
    </recommendedName>
</protein>
<dbReference type="STRING" id="1453498.LG45_04985"/>
<dbReference type="AlphaFoldDB" id="A0A095SXB3"/>